<evidence type="ECO:0000256" key="1">
    <source>
        <dbReference type="SAM" id="MobiDB-lite"/>
    </source>
</evidence>
<feature type="region of interest" description="Disordered" evidence="1">
    <location>
        <begin position="1"/>
        <end position="53"/>
    </location>
</feature>
<feature type="compositionally biased region" description="Basic and acidic residues" evidence="1">
    <location>
        <begin position="1"/>
        <end position="11"/>
    </location>
</feature>
<dbReference type="HOGENOM" id="CLU_066182_0_0_11"/>
<dbReference type="eggNOG" id="ENOG502ZHI0">
    <property type="taxonomic scope" value="Bacteria"/>
</dbReference>
<accession>C4FB59</accession>
<gene>
    <name evidence="2" type="ORF">COLINT_03311</name>
</gene>
<comment type="caution">
    <text evidence="2">The sequence shown here is derived from an EMBL/GenBank/DDBJ whole genome shotgun (WGS) entry which is preliminary data.</text>
</comment>
<protein>
    <submittedName>
        <fullName evidence="2">Uncharacterized protein</fullName>
    </submittedName>
</protein>
<dbReference type="AlphaFoldDB" id="C4FB59"/>
<dbReference type="EMBL" id="ABXH02000031">
    <property type="protein sequence ID" value="EEP43904.1"/>
    <property type="molecule type" value="Genomic_DNA"/>
</dbReference>
<dbReference type="RefSeq" id="WP_006723527.1">
    <property type="nucleotide sequence ID" value="NZ_GG692710.1"/>
</dbReference>
<organism evidence="2 3">
    <name type="scientific">Collinsella intestinalis DSM 13280</name>
    <dbReference type="NCBI Taxonomy" id="521003"/>
    <lineage>
        <taxon>Bacteria</taxon>
        <taxon>Bacillati</taxon>
        <taxon>Actinomycetota</taxon>
        <taxon>Coriobacteriia</taxon>
        <taxon>Coriobacteriales</taxon>
        <taxon>Coriobacteriaceae</taxon>
        <taxon>Collinsella</taxon>
    </lineage>
</organism>
<reference evidence="2 3" key="1">
    <citation type="submission" date="2009-04" db="EMBL/GenBank/DDBJ databases">
        <authorList>
            <person name="Weinstock G."/>
            <person name="Sodergren E."/>
            <person name="Clifton S."/>
            <person name="Fulton L."/>
            <person name="Fulton B."/>
            <person name="Courtney L."/>
            <person name="Fronick C."/>
            <person name="Harrison M."/>
            <person name="Strong C."/>
            <person name="Farmer C."/>
            <person name="Delahaunty K."/>
            <person name="Markovic C."/>
            <person name="Hall O."/>
            <person name="Minx P."/>
            <person name="Tomlinson C."/>
            <person name="Mitreva M."/>
            <person name="Nelson J."/>
            <person name="Hou S."/>
            <person name="Wollam A."/>
            <person name="Pepin K.H."/>
            <person name="Johnson M."/>
            <person name="Bhonagiri V."/>
            <person name="Nash W.E."/>
            <person name="Warren W."/>
            <person name="Chinwalla A."/>
            <person name="Mardis E.R."/>
            <person name="Wilson R.K."/>
        </authorList>
    </citation>
    <scope>NUCLEOTIDE SEQUENCE [LARGE SCALE GENOMIC DNA]</scope>
    <source>
        <strain evidence="2 3">DSM 13280</strain>
    </source>
</reference>
<dbReference type="STRING" id="521003.COLINT_03311"/>
<evidence type="ECO:0000313" key="2">
    <source>
        <dbReference type="EMBL" id="EEP43904.1"/>
    </source>
</evidence>
<proteinExistence type="predicted"/>
<sequence>MSDEIEMRASEEMSPTDAPIAVGEKGGPAASGTPAATGSSAVGGTSAAVGTSATSDVSAVAEDAEAARAPEEVARIHARNDWLIAADQALSDLRRRSRDGKLTTSDRWIKCAFAPAGTDARAFAEELLAFIEERPHAEDTPAMGKQDLPLGYDDRPELDELGLDDPLPEPEVTDIVILYGKSGIYLYSKPLMSHSFAHALFNTAEGDDLATFADVVRTESRVYPRPVAASDFLNQPYLWPASKVADLFERAMNDEAYADIEITTTSLNESFFYSTRHLSPAQGKALAEWYGVEKFRNP</sequence>
<name>C4FB59_9ACTN</name>
<evidence type="ECO:0000313" key="3">
    <source>
        <dbReference type="Proteomes" id="UP000003295"/>
    </source>
</evidence>
<feature type="compositionally biased region" description="Low complexity" evidence="1">
    <location>
        <begin position="27"/>
        <end position="53"/>
    </location>
</feature>
<dbReference type="Proteomes" id="UP000003295">
    <property type="component" value="Unassembled WGS sequence"/>
</dbReference>